<evidence type="ECO:0000313" key="2">
    <source>
        <dbReference type="EMBL" id="BBM81866.1"/>
    </source>
</evidence>
<dbReference type="EMBL" id="AP019860">
    <property type="protein sequence ID" value="BBM81866.1"/>
    <property type="molecule type" value="Genomic_DNA"/>
</dbReference>
<dbReference type="InterPro" id="IPR000600">
    <property type="entry name" value="ROK"/>
</dbReference>
<dbReference type="KEGG" id="uam:UABAM_00208"/>
<keyword evidence="3" id="KW-1185">Reference proteome</keyword>
<reference evidence="2 3" key="1">
    <citation type="submission" date="2019-08" db="EMBL/GenBank/DDBJ databases">
        <title>Complete genome sequence of Candidatus Uab amorphum.</title>
        <authorList>
            <person name="Shiratori T."/>
            <person name="Suzuki S."/>
            <person name="Kakizawa Y."/>
            <person name="Ishida K."/>
        </authorList>
    </citation>
    <scope>NUCLEOTIDE SEQUENCE [LARGE SCALE GENOMIC DNA]</scope>
    <source>
        <strain evidence="2 3">SRT547</strain>
    </source>
</reference>
<dbReference type="AlphaFoldDB" id="A0A5S9II26"/>
<name>A0A5S9II26_UABAM</name>
<dbReference type="InterPro" id="IPR043129">
    <property type="entry name" value="ATPase_NBD"/>
</dbReference>
<dbReference type="Pfam" id="PF00480">
    <property type="entry name" value="ROK"/>
    <property type="match status" value="1"/>
</dbReference>
<comment type="similarity">
    <text evidence="1">Belongs to the ROK (NagC/XylR) family.</text>
</comment>
<evidence type="ECO:0000313" key="3">
    <source>
        <dbReference type="Proteomes" id="UP000326354"/>
    </source>
</evidence>
<dbReference type="Gene3D" id="3.30.420.40">
    <property type="match status" value="2"/>
</dbReference>
<dbReference type="Proteomes" id="UP000326354">
    <property type="component" value="Chromosome"/>
</dbReference>
<accession>A0A5S9II26</accession>
<dbReference type="PANTHER" id="PTHR18964">
    <property type="entry name" value="ROK (REPRESSOR, ORF, KINASE) FAMILY"/>
    <property type="match status" value="1"/>
</dbReference>
<organism evidence="2 3">
    <name type="scientific">Uabimicrobium amorphum</name>
    <dbReference type="NCBI Taxonomy" id="2596890"/>
    <lineage>
        <taxon>Bacteria</taxon>
        <taxon>Pseudomonadati</taxon>
        <taxon>Planctomycetota</taxon>
        <taxon>Candidatus Uabimicrobiia</taxon>
        <taxon>Candidatus Uabimicrobiales</taxon>
        <taxon>Candidatus Uabimicrobiaceae</taxon>
        <taxon>Candidatus Uabimicrobium</taxon>
    </lineage>
</organism>
<dbReference type="SUPFAM" id="SSF53067">
    <property type="entry name" value="Actin-like ATPase domain"/>
    <property type="match status" value="1"/>
</dbReference>
<sequence length="329" mass="35908">MLLAIDIGGTKITLSIANSEKIVIKMFQNVQLSGDEMTIPRQIDNLIALACEKIAISEQQITAVGISTCSPFVRMGDDKAIAAPNLCGGLGLQQRNIGNDWKKIPLQTHLRQRFPKVEMENDCVSAVAAERIFGTGKGLNDVIYITWSTGIGCGAYVNGNLIKGKNGNAPHFGPIYMVDRDSTSGNKGFEHLEALASGTAIARNFAQGSTKDAFEQYATNEHARNIIDNAVHHFVKGLISINYVLDTSRIILGGSVLLNNEKLLMPMIRQKFFDESFAAFSEGVEIVVTELGNYLGDLAALSLIMPQEWIAIWQQQKPWQQAPAATVVE</sequence>
<evidence type="ECO:0000256" key="1">
    <source>
        <dbReference type="ARBA" id="ARBA00006479"/>
    </source>
</evidence>
<protein>
    <submittedName>
        <fullName evidence="2">Transcriptional regulator</fullName>
    </submittedName>
</protein>
<dbReference type="OrthoDB" id="9810372at2"/>
<proteinExistence type="inferred from homology"/>
<dbReference type="PANTHER" id="PTHR18964:SF149">
    <property type="entry name" value="BIFUNCTIONAL UDP-N-ACETYLGLUCOSAMINE 2-EPIMERASE_N-ACETYLMANNOSAMINE KINASE"/>
    <property type="match status" value="1"/>
</dbReference>
<dbReference type="RefSeq" id="WP_151966130.1">
    <property type="nucleotide sequence ID" value="NZ_AP019860.1"/>
</dbReference>
<gene>
    <name evidence="2" type="ORF">UABAM_00208</name>
</gene>